<organism evidence="1 2">
    <name type="scientific">Natronogracilivirga saccharolytica</name>
    <dbReference type="NCBI Taxonomy" id="2812953"/>
    <lineage>
        <taxon>Bacteria</taxon>
        <taxon>Pseudomonadati</taxon>
        <taxon>Balneolota</taxon>
        <taxon>Balneolia</taxon>
        <taxon>Balneolales</taxon>
        <taxon>Cyclonatronaceae</taxon>
        <taxon>Natronogracilivirga</taxon>
    </lineage>
</organism>
<keyword evidence="1" id="KW-0489">Methyltransferase</keyword>
<protein>
    <submittedName>
        <fullName evidence="1">Class I SAM-dependent methyltransferase</fullName>
    </submittedName>
</protein>
<dbReference type="CDD" id="cd02440">
    <property type="entry name" value="AdoMet_MTases"/>
    <property type="match status" value="1"/>
</dbReference>
<sequence>MKPSETHNNRRPHNWLLYDQVDHMLVRYAGYISGVVYDLGCGERPFESYFLRHGSSYVGVDWASSQHDSKADVVADLNEPVPVGDQVADTVISISVLEHLHSPLVMLKEAHRILRPGGTLLLQVPFMWHIHEEPHDYFRYTRYGLEHLLGQAGFRDIEIHATSGFWSTWFIKLNYQLIRLIRGPRLIRRLSGAVLYPFFHLNQLLGRGLDRIWFDGSKETQGYFVKAVR</sequence>
<dbReference type="Pfam" id="PF13489">
    <property type="entry name" value="Methyltransf_23"/>
    <property type="match status" value="1"/>
</dbReference>
<name>A0A8J7RRL7_9BACT</name>
<keyword evidence="2" id="KW-1185">Reference proteome</keyword>
<accession>A0A8J7RRL7</accession>
<comment type="caution">
    <text evidence="1">The sequence shown here is derived from an EMBL/GenBank/DDBJ whole genome shotgun (WGS) entry which is preliminary data.</text>
</comment>
<dbReference type="GO" id="GO:0008168">
    <property type="term" value="F:methyltransferase activity"/>
    <property type="evidence" value="ECO:0007669"/>
    <property type="project" value="UniProtKB-KW"/>
</dbReference>
<dbReference type="RefSeq" id="WP_210510382.1">
    <property type="nucleotide sequence ID" value="NZ_JAFIDN010000002.1"/>
</dbReference>
<dbReference type="GO" id="GO:0032259">
    <property type="term" value="P:methylation"/>
    <property type="evidence" value="ECO:0007669"/>
    <property type="project" value="UniProtKB-KW"/>
</dbReference>
<proteinExistence type="predicted"/>
<reference evidence="1" key="1">
    <citation type="submission" date="2021-02" db="EMBL/GenBank/DDBJ databases">
        <title>Natronogracilivirga saccharolytica gen. nov. sp. nov. a new anaerobic, haloalkiliphilic carbohydrate-fermenting bacterium from soda lake and proposing of Cyclonatronumiaceae fam. nov. in the phylum Balneolaeota.</title>
        <authorList>
            <person name="Zhilina T.N."/>
            <person name="Sorokin D.Y."/>
            <person name="Zavarzina D.G."/>
            <person name="Toshchakov S.V."/>
            <person name="Kublanov I.V."/>
        </authorList>
    </citation>
    <scope>NUCLEOTIDE SEQUENCE</scope>
    <source>
        <strain evidence="1">Z-1702</strain>
    </source>
</reference>
<dbReference type="PANTHER" id="PTHR43861">
    <property type="entry name" value="TRANS-ACONITATE 2-METHYLTRANSFERASE-RELATED"/>
    <property type="match status" value="1"/>
</dbReference>
<dbReference type="InterPro" id="IPR029063">
    <property type="entry name" value="SAM-dependent_MTases_sf"/>
</dbReference>
<keyword evidence="1" id="KW-0808">Transferase</keyword>
<dbReference type="Proteomes" id="UP000673975">
    <property type="component" value="Unassembled WGS sequence"/>
</dbReference>
<dbReference type="EMBL" id="JAFIDN010000002">
    <property type="protein sequence ID" value="MBP3191682.1"/>
    <property type="molecule type" value="Genomic_DNA"/>
</dbReference>
<evidence type="ECO:0000313" key="1">
    <source>
        <dbReference type="EMBL" id="MBP3191682.1"/>
    </source>
</evidence>
<dbReference type="AlphaFoldDB" id="A0A8J7RRL7"/>
<dbReference type="Gene3D" id="3.40.50.150">
    <property type="entry name" value="Vaccinia Virus protein VP39"/>
    <property type="match status" value="1"/>
</dbReference>
<evidence type="ECO:0000313" key="2">
    <source>
        <dbReference type="Proteomes" id="UP000673975"/>
    </source>
</evidence>
<dbReference type="SUPFAM" id="SSF53335">
    <property type="entry name" value="S-adenosyl-L-methionine-dependent methyltransferases"/>
    <property type="match status" value="1"/>
</dbReference>
<gene>
    <name evidence="1" type="ORF">NATSA_03300</name>
</gene>